<sequence length="856" mass="96220">MATRQSENSPDPEEASDWTDAVLPESLSLCSSTTESDDQELLEETDDASAASDVEQLDDTEKADCEFFWSFLACPEKELDAMMRFLASLRTVCKLRLEGRYLPDGKLEAQHEVLLREKFPSYKCPVKCLGRHTVLIIAAKSSETTDQIRQHLSPCISYICSLADQSEMDTFDVPLYDQLQKSLDSMLQTLLHLWPGFATLDLVIMKALMPCINSESVRMRRCAMERIATLSKVLVPAFLMEEEIRDDDFFLEKKSEIFLGQLLGHLTLCYAEEDEDIRHGSLEVLHAIHRTLAVHHGYEFRYGKPKLNTEEGSWDHFCPVYAVANTLVVGSLLSPTEKGNFILTVLEGMTHPKVSNIEVVANTCNEVLTDKSSWILVMPQIVQSICYHLESDITESLRDIVIRTLLQITRSHPQCIVRTMLRDIPWCNRSFTIVWQTVASESSLAVVTVNSLLKEWPHSGHDSIASGHSCTTHLTIRHAMHTILHLPSTKGCALLLMRKLYGPLLFEVSFALQCSQSGCFNLDRNTTNNASCANDIRFAVENVKALFHHLMDDSVVEDIGKQGGWNMLMNLETYHKGVAVLTRALANMGSHCCAMVLEETLITLCQRREHSEVGAMAVFTELLDCVGITEITDYVRRSSILSLLQSHLQNQNSVMRELAATSLIKLSALHTLAVALQDLLPGITQQLQDAPCDTGAAAMTVLHNMLPQSDKQRMASIALQLPELLVPFFLNESGRIRQLSILLCKDAMEMAKGICTWNMKKEVRNILLPLFFHLHDQDQSVAQASQEALLCAAKLLKQRRLQHLLKNKQLQSIGECLLASYCSRADQFLEQSLLYLQSLQETLRLEAVRFIGEPRG</sequence>
<dbReference type="Gene3D" id="1.25.10.10">
    <property type="entry name" value="Leucine-rich Repeat Variant"/>
    <property type="match status" value="1"/>
</dbReference>
<dbReference type="PANTHER" id="PTHR23120">
    <property type="entry name" value="MAESTRO-RELATED HEAT DOMAIN-CONTAINING"/>
    <property type="match status" value="1"/>
</dbReference>
<feature type="region of interest" description="Disordered" evidence="2">
    <location>
        <begin position="1"/>
        <end position="20"/>
    </location>
</feature>
<dbReference type="InterPro" id="IPR055406">
    <property type="entry name" value="HEAT_Maestro"/>
</dbReference>
<dbReference type="GeneTree" id="ENSGT00960000190643"/>
<feature type="region of interest" description="Disordered" evidence="2">
    <location>
        <begin position="33"/>
        <end position="54"/>
    </location>
</feature>
<dbReference type="InterPro" id="IPR045206">
    <property type="entry name" value="Maestro_heat-like_prot"/>
</dbReference>
<evidence type="ECO:0000313" key="5">
    <source>
        <dbReference type="Ensembl" id="ENSCJPP00005003611.1"/>
    </source>
</evidence>
<gene>
    <name evidence="5" type="primary">LOC107306634</name>
</gene>
<feature type="domain" description="Maestro-like HEAT-repeats" evidence="3">
    <location>
        <begin position="259"/>
        <end position="445"/>
    </location>
</feature>
<dbReference type="Proteomes" id="UP000694412">
    <property type="component" value="Chromosome Z"/>
</dbReference>
<dbReference type="OrthoDB" id="9390502at2759"/>
<evidence type="ECO:0000256" key="1">
    <source>
        <dbReference type="ARBA" id="ARBA00022737"/>
    </source>
</evidence>
<dbReference type="AlphaFoldDB" id="A0A8C2STR4"/>
<dbReference type="InterPro" id="IPR048465">
    <property type="entry name" value="Maestro-like_HEAT"/>
</dbReference>
<reference evidence="5" key="1">
    <citation type="submission" date="2015-11" db="EMBL/GenBank/DDBJ databases">
        <authorList>
            <consortium name="International Coturnix japonica Genome Analysis Consortium"/>
            <person name="Warren W."/>
            <person name="Burt D.W."/>
            <person name="Antin P.B."/>
            <person name="Lanford R."/>
            <person name="Gros J."/>
            <person name="Wilson R.K."/>
        </authorList>
    </citation>
    <scope>NUCLEOTIDE SEQUENCE [LARGE SCALE GENOMIC DNA]</scope>
</reference>
<feature type="domain" description="Maestro/Maestro-like HEAT-repeats" evidence="4">
    <location>
        <begin position="640"/>
        <end position="852"/>
    </location>
</feature>
<keyword evidence="1" id="KW-0677">Repeat</keyword>
<accession>A0A8C2STR4</accession>
<dbReference type="InterPro" id="IPR016024">
    <property type="entry name" value="ARM-type_fold"/>
</dbReference>
<evidence type="ECO:0000313" key="6">
    <source>
        <dbReference type="Proteomes" id="UP000694412"/>
    </source>
</evidence>
<evidence type="ECO:0000259" key="4">
    <source>
        <dbReference type="Pfam" id="PF23227"/>
    </source>
</evidence>
<reference evidence="5" key="3">
    <citation type="submission" date="2025-09" db="UniProtKB">
        <authorList>
            <consortium name="Ensembl"/>
        </authorList>
    </citation>
    <scope>IDENTIFICATION</scope>
</reference>
<dbReference type="KEGG" id="cjo:107306634"/>
<name>A0A8C2STR4_COTJA</name>
<protein>
    <submittedName>
        <fullName evidence="5">Maestro heat-like repeat-containing protein family member 7</fullName>
    </submittedName>
</protein>
<feature type="compositionally biased region" description="Acidic residues" evidence="2">
    <location>
        <begin position="35"/>
        <end position="47"/>
    </location>
</feature>
<organism evidence="5 6">
    <name type="scientific">Coturnix japonica</name>
    <name type="common">Japanese quail</name>
    <name type="synonym">Coturnix coturnix japonica</name>
    <dbReference type="NCBI Taxonomy" id="93934"/>
    <lineage>
        <taxon>Eukaryota</taxon>
        <taxon>Metazoa</taxon>
        <taxon>Chordata</taxon>
        <taxon>Craniata</taxon>
        <taxon>Vertebrata</taxon>
        <taxon>Euteleostomi</taxon>
        <taxon>Archelosauria</taxon>
        <taxon>Archosauria</taxon>
        <taxon>Dinosauria</taxon>
        <taxon>Saurischia</taxon>
        <taxon>Theropoda</taxon>
        <taxon>Coelurosauria</taxon>
        <taxon>Aves</taxon>
        <taxon>Neognathae</taxon>
        <taxon>Galloanserae</taxon>
        <taxon>Galliformes</taxon>
        <taxon>Phasianidae</taxon>
        <taxon>Perdicinae</taxon>
        <taxon>Coturnix</taxon>
    </lineage>
</organism>
<dbReference type="GO" id="GO:0005737">
    <property type="term" value="C:cytoplasm"/>
    <property type="evidence" value="ECO:0007669"/>
    <property type="project" value="TreeGrafter"/>
</dbReference>
<keyword evidence="6" id="KW-1185">Reference proteome</keyword>
<evidence type="ECO:0000256" key="2">
    <source>
        <dbReference type="SAM" id="MobiDB-lite"/>
    </source>
</evidence>
<dbReference type="Ensembl" id="ENSCJPT00005006337.1">
    <property type="protein sequence ID" value="ENSCJPP00005003611.1"/>
    <property type="gene ID" value="ENSCJPG00005003751.1"/>
</dbReference>
<proteinExistence type="predicted"/>
<dbReference type="InterPro" id="IPR011989">
    <property type="entry name" value="ARM-like"/>
</dbReference>
<dbReference type="PANTHER" id="PTHR23120:SF42">
    <property type="entry name" value="MAESTRO HEAT-LIKE REPEAT FAMILY MEMBER 3"/>
    <property type="match status" value="1"/>
</dbReference>
<dbReference type="SUPFAM" id="SSF48371">
    <property type="entry name" value="ARM repeat"/>
    <property type="match status" value="1"/>
</dbReference>
<dbReference type="Pfam" id="PF21047">
    <property type="entry name" value="HEAT_Maestro"/>
    <property type="match status" value="1"/>
</dbReference>
<dbReference type="GeneID" id="107306634"/>
<dbReference type="RefSeq" id="XP_015705429.1">
    <property type="nucleotide sequence ID" value="XM_015849943.2"/>
</dbReference>
<dbReference type="Pfam" id="PF23227">
    <property type="entry name" value="HEAT_MROH2B_C"/>
    <property type="match status" value="1"/>
</dbReference>
<reference evidence="5" key="2">
    <citation type="submission" date="2025-08" db="UniProtKB">
        <authorList>
            <consortium name="Ensembl"/>
        </authorList>
    </citation>
    <scope>IDENTIFICATION</scope>
</reference>
<evidence type="ECO:0000259" key="3">
    <source>
        <dbReference type="Pfam" id="PF21047"/>
    </source>
</evidence>